<comment type="caution">
    <text evidence="2">The sequence shown here is derived from an EMBL/GenBank/DDBJ whole genome shotgun (WGS) entry which is preliminary data.</text>
</comment>
<evidence type="ECO:0000256" key="1">
    <source>
        <dbReference type="SAM" id="MobiDB-lite"/>
    </source>
</evidence>
<dbReference type="AlphaFoldDB" id="A0A0F9HXU2"/>
<dbReference type="EMBL" id="LAZR01023005">
    <property type="protein sequence ID" value="KKL79972.1"/>
    <property type="molecule type" value="Genomic_DNA"/>
</dbReference>
<name>A0A0F9HXU2_9ZZZZ</name>
<accession>A0A0F9HXU2</accession>
<protein>
    <submittedName>
        <fullName evidence="2">Uncharacterized protein</fullName>
    </submittedName>
</protein>
<reference evidence="2" key="1">
    <citation type="journal article" date="2015" name="Nature">
        <title>Complex archaea that bridge the gap between prokaryotes and eukaryotes.</title>
        <authorList>
            <person name="Spang A."/>
            <person name="Saw J.H."/>
            <person name="Jorgensen S.L."/>
            <person name="Zaremba-Niedzwiedzka K."/>
            <person name="Martijn J."/>
            <person name="Lind A.E."/>
            <person name="van Eijk R."/>
            <person name="Schleper C."/>
            <person name="Guy L."/>
            <person name="Ettema T.J."/>
        </authorList>
    </citation>
    <scope>NUCLEOTIDE SEQUENCE</scope>
</reference>
<feature type="non-terminal residue" evidence="2">
    <location>
        <position position="1"/>
    </location>
</feature>
<evidence type="ECO:0000313" key="2">
    <source>
        <dbReference type="EMBL" id="KKL79972.1"/>
    </source>
</evidence>
<organism evidence="2">
    <name type="scientific">marine sediment metagenome</name>
    <dbReference type="NCBI Taxonomy" id="412755"/>
    <lineage>
        <taxon>unclassified sequences</taxon>
        <taxon>metagenomes</taxon>
        <taxon>ecological metagenomes</taxon>
    </lineage>
</organism>
<gene>
    <name evidence="2" type="ORF">LCGC14_2009460</name>
</gene>
<feature type="region of interest" description="Disordered" evidence="1">
    <location>
        <begin position="54"/>
        <end position="87"/>
    </location>
</feature>
<proteinExistence type="predicted"/>
<sequence length="344" mass="37825">TALSEIPGMTPEQLDKSLSAFNRTFATKIKAEDERAIILAQGPAILQGIKETEQGLEKQRQASLGAPPSSAVPSLAPSGAPGLPPPPSEIFIRKRVGATRGRIRVFDHPVDVARAKKLDVLNMEDFERTEDAKQIFNDVGALPPGTVARNLWNQGRFGMLELSEREQKEVDRTHDAVAMTQDVLELFDTKFTGLEGTFLAVASSRAGQVFRNLGVDPETIRDLATYRNALDSVVAPMRLALSGTALTESEIKRSVNHLKDSIAQLQSDPKAAVASLQKFYNILVGKGNRVFTRLNKTKFFAKENIPNLDEYLGSKSDQEIAGFFKRGLITKKRAMRIRKLGVGR</sequence>
<feature type="compositionally biased region" description="Low complexity" evidence="1">
    <location>
        <begin position="62"/>
        <end position="81"/>
    </location>
</feature>